<dbReference type="EMBL" id="JAJPPU010000002">
    <property type="protein sequence ID" value="MCD8473382.1"/>
    <property type="molecule type" value="Genomic_DNA"/>
</dbReference>
<keyword evidence="3" id="KW-1185">Reference proteome</keyword>
<proteinExistence type="predicted"/>
<gene>
    <name evidence="2" type="ORF">LPH55_07930</name>
</gene>
<evidence type="ECO:0000256" key="1">
    <source>
        <dbReference type="SAM" id="MobiDB-lite"/>
    </source>
</evidence>
<organism evidence="2 3">
    <name type="scientific">Xylella taiwanensis</name>
    <dbReference type="NCBI Taxonomy" id="1444770"/>
    <lineage>
        <taxon>Bacteria</taxon>
        <taxon>Pseudomonadati</taxon>
        <taxon>Pseudomonadota</taxon>
        <taxon>Gammaproteobacteria</taxon>
        <taxon>Lysobacterales</taxon>
        <taxon>Lysobacteraceae</taxon>
        <taxon>Xylella</taxon>
    </lineage>
</organism>
<sequence>MSKSNTVKLTLDPNNPPVLNDEQKTRLAALTAMPDDQIDTSDAPFKPDAVWAKAVDFPHVKKLISLRIDEDVLNFFRHTGKRYQTRINAVLRSYVEAHRPRQK</sequence>
<protein>
    <submittedName>
        <fullName evidence="2">BrnA antitoxin family protein</fullName>
    </submittedName>
</protein>
<dbReference type="GeneID" id="68900275"/>
<dbReference type="Pfam" id="PF14384">
    <property type="entry name" value="BrnA_antitoxin"/>
    <property type="match status" value="1"/>
</dbReference>
<reference evidence="2" key="1">
    <citation type="submission" date="2021-11" db="EMBL/GenBank/DDBJ databases">
        <title>Genome sequence of Xylella taiwanensis PLS432.</title>
        <authorList>
            <person name="Weng L.-W."/>
            <person name="Su C.-C."/>
            <person name="Tsai C.-W."/>
            <person name="Kuo C.-H."/>
        </authorList>
    </citation>
    <scope>NUCLEOTIDE SEQUENCE</scope>
    <source>
        <strain evidence="2">PLS432</strain>
    </source>
</reference>
<comment type="caution">
    <text evidence="2">The sequence shown here is derived from an EMBL/GenBank/DDBJ whole genome shotgun (WGS) entry which is preliminary data.</text>
</comment>
<name>A0ABS8TTD1_9GAMM</name>
<accession>A0ABS8TTD1</accession>
<evidence type="ECO:0000313" key="2">
    <source>
        <dbReference type="EMBL" id="MCD8473382.1"/>
    </source>
</evidence>
<dbReference type="RefSeq" id="WP_038273331.1">
    <property type="nucleotide sequence ID" value="NZ_CP053627.1"/>
</dbReference>
<dbReference type="Proteomes" id="UP001430701">
    <property type="component" value="Unassembled WGS sequence"/>
</dbReference>
<evidence type="ECO:0000313" key="3">
    <source>
        <dbReference type="Proteomes" id="UP001430701"/>
    </source>
</evidence>
<feature type="region of interest" description="Disordered" evidence="1">
    <location>
        <begin position="1"/>
        <end position="20"/>
    </location>
</feature>
<dbReference type="InterPro" id="IPR025528">
    <property type="entry name" value="BrnA_antitoxin"/>
</dbReference>